<reference evidence="2 3" key="2">
    <citation type="journal article" date="2013" name="Genome Biol. Evol.">
        <title>Genome sequencing of Giardia lamblia genotypes A2 and B isolates (DH and GS) and comparative analysis with the genomes of genotypes A1 and E (WB and Pig).</title>
        <authorList>
            <person name="Adam R.D."/>
            <person name="Dahlstrom E.W."/>
            <person name="Martens C.A."/>
            <person name="Bruno D.P."/>
            <person name="Barbian K.D."/>
            <person name="Ricklefs S.M."/>
            <person name="Hernandez M.M."/>
            <person name="Narla N.P."/>
            <person name="Patel R.B."/>
            <person name="Porcella S.F."/>
            <person name="Nash T.E."/>
        </authorList>
    </citation>
    <scope>NUCLEOTIDE SEQUENCE [LARGE SCALE GENOMIC DNA]</scope>
    <source>
        <strain evidence="2 3">GS</strain>
    </source>
</reference>
<name>V6TW22_GIAIN</name>
<proteinExistence type="predicted"/>
<dbReference type="AlphaFoldDB" id="V6TW22"/>
<dbReference type="Proteomes" id="UP000018040">
    <property type="component" value="Unassembled WGS sequence"/>
</dbReference>
<dbReference type="Gene3D" id="1.10.238.10">
    <property type="entry name" value="EF-hand"/>
    <property type="match status" value="1"/>
</dbReference>
<dbReference type="SUPFAM" id="SSF47473">
    <property type="entry name" value="EF-hand"/>
    <property type="match status" value="1"/>
</dbReference>
<dbReference type="VEuPathDB" id="GiardiaDB:GL50803_0014589"/>
<dbReference type="OrthoDB" id="427950at2759"/>
<evidence type="ECO:0000313" key="2">
    <source>
        <dbReference type="EMBL" id="ESU42572.1"/>
    </source>
</evidence>
<accession>V6TW22</accession>
<dbReference type="InterPro" id="IPR011992">
    <property type="entry name" value="EF-hand-dom_pair"/>
</dbReference>
<dbReference type="GO" id="GO:0005509">
    <property type="term" value="F:calcium ion binding"/>
    <property type="evidence" value="ECO:0007669"/>
    <property type="project" value="InterPro"/>
</dbReference>
<comment type="caution">
    <text evidence="2">The sequence shown here is derived from an EMBL/GenBank/DDBJ whole genome shotgun (WGS) entry which is preliminary data.</text>
</comment>
<dbReference type="VEuPathDB" id="GiardiaDB:DHA2_14589"/>
<reference evidence="3" key="1">
    <citation type="submission" date="2012-02" db="EMBL/GenBank/DDBJ databases">
        <title>Genome sequencing of Giardia lamblia Genotypes A2 and B isolates (DH and GS) and comparative analysis with the genomes of Genotypes A1 and E (WB and Pig).</title>
        <authorList>
            <person name="Adam R."/>
            <person name="Dahlstrom E."/>
            <person name="Martens C."/>
            <person name="Bruno D."/>
            <person name="Barbian K."/>
            <person name="Porcella S.F."/>
            <person name="Nash T."/>
        </authorList>
    </citation>
    <scope>NUCLEOTIDE SEQUENCE</scope>
    <source>
        <strain evidence="3">GS</strain>
    </source>
</reference>
<protein>
    <recommendedName>
        <fullName evidence="1">EF-hand domain-containing protein</fullName>
    </recommendedName>
</protein>
<gene>
    <name evidence="2" type="ORF">GSB_14589</name>
</gene>
<dbReference type="EMBL" id="AHHH01000078">
    <property type="protein sequence ID" value="ESU42572.1"/>
    <property type="molecule type" value="Genomic_DNA"/>
</dbReference>
<feature type="domain" description="EF-hand" evidence="1">
    <location>
        <begin position="17"/>
        <end position="52"/>
    </location>
</feature>
<dbReference type="PROSITE" id="PS50222">
    <property type="entry name" value="EF_HAND_2"/>
    <property type="match status" value="1"/>
</dbReference>
<dbReference type="VEuPathDB" id="GiardiaDB:GL50581_3814"/>
<organism evidence="2 3">
    <name type="scientific">Giardia intestinalis</name>
    <name type="common">Giardia lamblia</name>
    <dbReference type="NCBI Taxonomy" id="5741"/>
    <lineage>
        <taxon>Eukaryota</taxon>
        <taxon>Metamonada</taxon>
        <taxon>Diplomonadida</taxon>
        <taxon>Hexamitidae</taxon>
        <taxon>Giardiinae</taxon>
        <taxon>Giardia</taxon>
    </lineage>
</organism>
<dbReference type="VEuPathDB" id="GiardiaDB:QR46_1459"/>
<dbReference type="InterPro" id="IPR002048">
    <property type="entry name" value="EF_hand_dom"/>
</dbReference>
<evidence type="ECO:0000259" key="1">
    <source>
        <dbReference type="PROSITE" id="PS50222"/>
    </source>
</evidence>
<sequence>MSMAWVLQYVRRKKMEQNQKLCVQTFRTMDRDGDSRISEEDLESFLRTLYDEGAVAEINVKGIIESLVSTREPALDYVELLDFIRENGLLHGHQSKTQMTRAIKRLQGTRFSFSTADLESKMIDMGFEISQQEIDDVLEAFTGVKDGDVTGDVLAHLFSQLCASDLA</sequence>
<evidence type="ECO:0000313" key="3">
    <source>
        <dbReference type="Proteomes" id="UP000018040"/>
    </source>
</evidence>